<keyword evidence="2" id="KW-0238">DNA-binding</keyword>
<evidence type="ECO:0000313" key="6">
    <source>
        <dbReference type="Proteomes" id="UP000226420"/>
    </source>
</evidence>
<dbReference type="InterPro" id="IPR001034">
    <property type="entry name" value="DeoR_HTH"/>
</dbReference>
<dbReference type="NCBIfam" id="NF007961">
    <property type="entry name" value="PRK10681.1"/>
    <property type="match status" value="1"/>
</dbReference>
<evidence type="ECO:0000256" key="1">
    <source>
        <dbReference type="ARBA" id="ARBA00023015"/>
    </source>
</evidence>
<dbReference type="SMART" id="SM01134">
    <property type="entry name" value="DeoRC"/>
    <property type="match status" value="1"/>
</dbReference>
<protein>
    <submittedName>
        <fullName evidence="5">Transcriptional regulator, DeoR family</fullName>
    </submittedName>
</protein>
<dbReference type="InterPro" id="IPR050313">
    <property type="entry name" value="Carb_Metab_HTH_regulators"/>
</dbReference>
<dbReference type="PROSITE" id="PS00894">
    <property type="entry name" value="HTH_DEOR_1"/>
    <property type="match status" value="1"/>
</dbReference>
<feature type="domain" description="HTH deoR-type" evidence="4">
    <location>
        <begin position="5"/>
        <end position="57"/>
    </location>
</feature>
<dbReference type="PROSITE" id="PS51000">
    <property type="entry name" value="HTH_DEOR_2"/>
    <property type="match status" value="1"/>
</dbReference>
<dbReference type="GO" id="GO:0003677">
    <property type="term" value="F:DNA binding"/>
    <property type="evidence" value="ECO:0007669"/>
    <property type="project" value="UniProtKB-KW"/>
</dbReference>
<dbReference type="Pfam" id="PF08220">
    <property type="entry name" value="HTH_DeoR"/>
    <property type="match status" value="1"/>
</dbReference>
<proteinExistence type="predicted"/>
<comment type="caution">
    <text evidence="5">The sequence shown here is derived from an EMBL/GenBank/DDBJ whole genome shotgun (WGS) entry which is preliminary data.</text>
</comment>
<organism evidence="5 6">
    <name type="scientific">Pragia fontium DSM 5563 = ATCC 49100</name>
    <dbReference type="NCBI Taxonomy" id="1122977"/>
    <lineage>
        <taxon>Bacteria</taxon>
        <taxon>Pseudomonadati</taxon>
        <taxon>Pseudomonadota</taxon>
        <taxon>Gammaproteobacteria</taxon>
        <taxon>Enterobacterales</taxon>
        <taxon>Budviciaceae</taxon>
        <taxon>Pragia</taxon>
    </lineage>
</organism>
<reference evidence="5 6" key="1">
    <citation type="submission" date="2016-10" db="EMBL/GenBank/DDBJ databases">
        <authorList>
            <person name="Varghese N."/>
            <person name="Submissions S."/>
        </authorList>
    </citation>
    <scope>NUCLEOTIDE SEQUENCE [LARGE SCALE GENOMIC DNA]</scope>
    <source>
        <strain evidence="5 6">DSM 5563</strain>
    </source>
</reference>
<dbReference type="InterPro" id="IPR037171">
    <property type="entry name" value="NagB/RpiA_transferase-like"/>
</dbReference>
<dbReference type="InterPro" id="IPR014036">
    <property type="entry name" value="DeoR-like_C"/>
</dbReference>
<dbReference type="InterPro" id="IPR018356">
    <property type="entry name" value="Tscrpt_reg_HTH_DeoR_CS"/>
</dbReference>
<keyword evidence="1" id="KW-0805">Transcription regulation</keyword>
<evidence type="ECO:0000259" key="4">
    <source>
        <dbReference type="PROSITE" id="PS51000"/>
    </source>
</evidence>
<keyword evidence="3" id="KW-0804">Transcription</keyword>
<dbReference type="SUPFAM" id="SSF100950">
    <property type="entry name" value="NagB/RpiA/CoA transferase-like"/>
    <property type="match status" value="1"/>
</dbReference>
<dbReference type="RefSeq" id="WP_047782242.1">
    <property type="nucleotide sequence ID" value="NZ_FOLW01000015.1"/>
</dbReference>
<dbReference type="SMART" id="SM00420">
    <property type="entry name" value="HTH_DEOR"/>
    <property type="match status" value="1"/>
</dbReference>
<evidence type="ECO:0000313" key="5">
    <source>
        <dbReference type="EMBL" id="SFD36832.1"/>
    </source>
</evidence>
<name>A0AAJ5BII7_9GAMM</name>
<sequence>MDTPRGERLQKLIQTLKEGDKIHLRDAAQSLGVSEMTIRRDLNDNPYSLIVLGGYIVIDPKNNNVNHYFLSEQKSKNIDEKRYIGKLAAQQIEENDTVFFDSGTTLPFIIENIPDELRFTGVCYSLNTFLSLKNKPNCTVILCGGEFKTSSYIFTPVGANNELDFIRPNKAFISAAGVSLEHGVTSFILDEVRMKMQAMSASKQKILIADAYKFDKTKPGRFGTLNQFDKIITDQQPDKSYLDYCYQHDIGVIY</sequence>
<dbReference type="PANTHER" id="PTHR30363:SF8">
    <property type="entry name" value="DEOXYRIBOSE OPERON REPRESSOR"/>
    <property type="match status" value="1"/>
</dbReference>
<dbReference type="Proteomes" id="UP000226420">
    <property type="component" value="Unassembled WGS sequence"/>
</dbReference>
<dbReference type="Pfam" id="PF00455">
    <property type="entry name" value="DeoRC"/>
    <property type="match status" value="1"/>
</dbReference>
<gene>
    <name evidence="5" type="ORF">SAMN02745723_1158</name>
</gene>
<dbReference type="EMBL" id="FOLW01000015">
    <property type="protein sequence ID" value="SFD36832.1"/>
    <property type="molecule type" value="Genomic_DNA"/>
</dbReference>
<dbReference type="GO" id="GO:0003700">
    <property type="term" value="F:DNA-binding transcription factor activity"/>
    <property type="evidence" value="ECO:0007669"/>
    <property type="project" value="InterPro"/>
</dbReference>
<dbReference type="PANTHER" id="PTHR30363">
    <property type="entry name" value="HTH-TYPE TRANSCRIPTIONAL REGULATOR SRLR-RELATED"/>
    <property type="match status" value="1"/>
</dbReference>
<evidence type="ECO:0000256" key="3">
    <source>
        <dbReference type="ARBA" id="ARBA00023163"/>
    </source>
</evidence>
<evidence type="ECO:0000256" key="2">
    <source>
        <dbReference type="ARBA" id="ARBA00023125"/>
    </source>
</evidence>
<dbReference type="AlphaFoldDB" id="A0AAJ5BII7"/>
<accession>A0AAJ5BII7</accession>